<dbReference type="Proteomes" id="UP001479520">
    <property type="component" value="Chromosome"/>
</dbReference>
<evidence type="ECO:0000313" key="2">
    <source>
        <dbReference type="EMBL" id="WZJ20122.1"/>
    </source>
</evidence>
<evidence type="ECO:0000313" key="3">
    <source>
        <dbReference type="Proteomes" id="UP001479520"/>
    </source>
</evidence>
<organism evidence="2 3">
    <name type="scientific">Azonexus hydrophilus</name>
    <dbReference type="NCBI Taxonomy" id="418702"/>
    <lineage>
        <taxon>Bacteria</taxon>
        <taxon>Pseudomonadati</taxon>
        <taxon>Pseudomonadota</taxon>
        <taxon>Betaproteobacteria</taxon>
        <taxon>Rhodocyclales</taxon>
        <taxon>Azonexaceae</taxon>
        <taxon>Azonexus</taxon>
    </lineage>
</organism>
<accession>A0ABZ2XDT5</accession>
<protein>
    <submittedName>
        <fullName evidence="2">YfjI family protein</fullName>
    </submittedName>
</protein>
<gene>
    <name evidence="2" type="ORF">AADV58_09110</name>
</gene>
<sequence length="533" mass="58160">MSDRSDFNDLARVAGKSAVAAAVSAAVIDAKPDSHASTDRENVVSIGDNWPDPIIPGQMPVPDLPASILPTWVGRMAEAVAESTQTPPAMAVMCALSVLATALHRRFEVAPFGEEDEYTEPLSLWTLTALPSGSRKTAVINALAAPLVHWEKLQRDRLRSEIARTTTARLVGKKRIEKLAKDAVNAESDEDRERIRKLIQEEEEAMPAEIRAPRLFTGDVTAERLQALLVEHGERMAVLSDEAGIFLIMAGLYSGGMASLDVFLQGHAGTPMRVDRADRCAHIDKPALTFGLALQPGVLADVASSRRFRDSGLLARFLFAMPESNVGKRDVRRRWTIPSYVKNDYESRLHALLDGRQQIASRPRVIGMSDPARELWLDFADEIEKQQGERGGLESIADWSSKLPGAAARIAALLELAEAGPSTEAVSLDATAKAVELCRLLIPHAQAAFGLLGGDATDTDAAAIIKWARDGRRLSFSRRDCQKAMEGRFRSVARLEKALERLSQSDSARVNKVPNKGAPPTTMVRMNPKLFVD</sequence>
<keyword evidence="3" id="KW-1185">Reference proteome</keyword>
<feature type="region of interest" description="Disordered" evidence="1">
    <location>
        <begin position="508"/>
        <end position="533"/>
    </location>
</feature>
<dbReference type="InterPro" id="IPR025048">
    <property type="entry name" value="DUF3987"/>
</dbReference>
<dbReference type="Pfam" id="PF13148">
    <property type="entry name" value="DUF3987"/>
    <property type="match status" value="1"/>
</dbReference>
<reference evidence="2 3" key="1">
    <citation type="submission" date="2024-04" db="EMBL/GenBank/DDBJ databases">
        <title>Dissimilatory iodate-reducing microorganisms contribute to the enrichment of iodine in groundwater.</title>
        <authorList>
            <person name="Jiang Z."/>
        </authorList>
    </citation>
    <scope>NUCLEOTIDE SEQUENCE [LARGE SCALE GENOMIC DNA]</scope>
    <source>
        <strain evidence="2 3">NCP973</strain>
    </source>
</reference>
<dbReference type="RefSeq" id="WP_341742962.1">
    <property type="nucleotide sequence ID" value="NZ_CP151406.1"/>
</dbReference>
<name>A0ABZ2XDT5_9RHOO</name>
<dbReference type="EMBL" id="CP151406">
    <property type="protein sequence ID" value="WZJ20122.1"/>
    <property type="molecule type" value="Genomic_DNA"/>
</dbReference>
<proteinExistence type="predicted"/>
<evidence type="ECO:0000256" key="1">
    <source>
        <dbReference type="SAM" id="MobiDB-lite"/>
    </source>
</evidence>